<evidence type="ECO:0000256" key="1">
    <source>
        <dbReference type="SAM" id="Phobius"/>
    </source>
</evidence>
<keyword evidence="1" id="KW-1133">Transmembrane helix</keyword>
<gene>
    <name evidence="2" type="ORF">AU15_18225</name>
</gene>
<dbReference type="HOGENOM" id="CLU_507867_0_0_6"/>
<dbReference type="EMBL" id="CP007152">
    <property type="protein sequence ID" value="AHI33350.1"/>
    <property type="molecule type" value="Genomic_DNA"/>
</dbReference>
<accession>W5YW98</accession>
<dbReference type="AlphaFoldDB" id="W5YW98"/>
<keyword evidence="1" id="KW-0812">Transmembrane</keyword>
<evidence type="ECO:0000313" key="3">
    <source>
        <dbReference type="Proteomes" id="UP000035081"/>
    </source>
</evidence>
<evidence type="ECO:0000313" key="2">
    <source>
        <dbReference type="EMBL" id="AHI33350.1"/>
    </source>
</evidence>
<dbReference type="KEGG" id="msr:AU15_18225"/>
<sequence>MTDFEAPENADLFIKPVPLKELARNAYMLGAWLSWLGEEVIMNESLMSFLGMKAIGKNRRGDDCLYESEVLSLQQSGVDGTEAMKAQKWRVSAISGGEVSGTPEVMLVYEDERGLLLSEDTTLIDSVKGRSQLLPEEQALFDHWNQPVYDFSALATLSDENSSTEIEDSYKPESSMVSIELLASFFDLERAVNNQVMPDCKRLQLEVVEGKAVSDRDDDSDADMLWVEARKYQIRFMDHPDWLLPLGGSGLPVEDFSEQINLPSEVGSYPMPDSLRCHLVRHIAWVLFWTGRDPGEPLSLVPGQFYPAIPFRPDNLKRLFVPNYHNPHFPFLASMACGPHKLPVLVHGEVPEGYVCEALERRDVMAGDLPRGIPGRDSLLINGSVPFASMCWSLVVPVEAIEFPETWYQGARTSNTQLLADFRHFLKERAAIDKANAGKQQAGDSTGAGKVLLTCVSLVVLMALLIVMLSP</sequence>
<keyword evidence="1" id="KW-0472">Membrane</keyword>
<reference evidence="2 3" key="1">
    <citation type="journal article" date="2014" name="Genome Announc.">
        <title>Draft Genome Sequences of Marinobacter similis A3d10T and Marinobacter salarius R9SW1T.</title>
        <authorList>
            <person name="Ivanova E.P."/>
            <person name="Ng H.J."/>
            <person name="Webb H.K."/>
            <person name="Feng G."/>
            <person name="Oshima K."/>
            <person name="Hattori M."/>
            <person name="Ohkuma M."/>
            <person name="Sergeev A.F."/>
            <person name="Mikhailov V.V."/>
            <person name="Crawford R.J."/>
            <person name="Sawabe T."/>
        </authorList>
    </citation>
    <scope>NUCLEOTIDE SEQUENCE [LARGE SCALE GENOMIC DNA]</scope>
    <source>
        <strain evidence="3">A3d10 and R9SW1</strain>
    </source>
</reference>
<proteinExistence type="predicted"/>
<protein>
    <submittedName>
        <fullName evidence="2">Uncharacterized protein</fullName>
    </submittedName>
</protein>
<organism evidence="2 3">
    <name type="scientific">Marinobacter salarius</name>
    <dbReference type="NCBI Taxonomy" id="1420917"/>
    <lineage>
        <taxon>Bacteria</taxon>
        <taxon>Pseudomonadati</taxon>
        <taxon>Pseudomonadota</taxon>
        <taxon>Gammaproteobacteria</taxon>
        <taxon>Pseudomonadales</taxon>
        <taxon>Marinobacteraceae</taxon>
        <taxon>Marinobacter</taxon>
    </lineage>
</organism>
<dbReference type="Proteomes" id="UP000035081">
    <property type="component" value="Chromosome"/>
</dbReference>
<name>W5YW98_9GAMM</name>
<feature type="transmembrane region" description="Helical" evidence="1">
    <location>
        <begin position="451"/>
        <end position="469"/>
    </location>
</feature>